<dbReference type="EMBL" id="PZQS01000010">
    <property type="protein sequence ID" value="PVD23364.1"/>
    <property type="molecule type" value="Genomic_DNA"/>
</dbReference>
<evidence type="ECO:0000256" key="1">
    <source>
        <dbReference type="ARBA" id="ARBA00006392"/>
    </source>
</evidence>
<reference evidence="5 6" key="1">
    <citation type="submission" date="2018-04" db="EMBL/GenBank/DDBJ databases">
        <title>The genome of golden apple snail Pomacea canaliculata provides insight into stress tolerance and invasive adaptation.</title>
        <authorList>
            <person name="Liu C."/>
            <person name="Liu B."/>
            <person name="Ren Y."/>
            <person name="Zhang Y."/>
            <person name="Wang H."/>
            <person name="Li S."/>
            <person name="Jiang F."/>
            <person name="Yin L."/>
            <person name="Zhang G."/>
            <person name="Qian W."/>
            <person name="Fan W."/>
        </authorList>
    </citation>
    <scope>NUCLEOTIDE SEQUENCE [LARGE SCALE GENOMIC DNA]</scope>
    <source>
        <strain evidence="5">SZHN2017</strain>
        <tissue evidence="5">Muscle</tissue>
    </source>
</reference>
<comment type="caution">
    <text evidence="5">The sequence shown here is derived from an EMBL/GenBank/DDBJ whole genome shotgun (WGS) entry which is preliminary data.</text>
</comment>
<evidence type="ECO:0000256" key="3">
    <source>
        <dbReference type="SAM" id="MobiDB-lite"/>
    </source>
</evidence>
<feature type="domain" description="CABIT" evidence="4">
    <location>
        <begin position="79"/>
        <end position="328"/>
    </location>
</feature>
<feature type="region of interest" description="Disordered" evidence="3">
    <location>
        <begin position="475"/>
        <end position="581"/>
    </location>
</feature>
<sequence>MHVKMKTKQRSLERGDSAPEAETSLLSVPRPSIQWGERSERLAPLMRHNNLPLVVMCDQQTLPFMETINFNFAQPLLLHMRRTVRKVVAASIFYEQCDGVVVRRQAEGRLLIPEDYKGWFAVLGLPDTVTREKVVPHFRQVAQLALSKCQTFLIGGNQPIGAFYIDTSNGGACKPLPRTLYPGDVLKMGTLYAAETTVKVKSGPFRGKKTVKKEEKFLLCTDENDRDVYLPVEKRGVFYVLTMEGQGMPKIPILRMPDIIARSRFPCIVKLIYGRVPPTPCSFTGTLLLQDSYMETSVIACTMFNVKNIFVDVPIDTDLRFFLAENTREVVGSQAYRSAARLCHEKASTYMRNMKVAYYVENNDRDVAEGDAPREQLSQMKVSSSESLPAHLSPRQSQSSRGRPSIVDEQPLFDPPESTSKTSKSPPVDNDSSLTTTVASNSPTVLRKDKTFYLPDEKEVLPLVQKSLSVPHLLMSTRPLPQTPEESSSGGHYMTMEDNARDRSEVTPLHDLPKTEEPKSECRPPQPPSTLSLSKLPPLPPPPKKCSSQPLIFSPESEEYSSRRERPGSVSSTSDTADYTSHLSPVVSRKLDDRMVRKTSFTFYEGRDSEASASCLVDPDLALSPGLYSDFDPEQHFVLTNADESIYVNLQNIVKLEHASEFYDDRNKQIHVRDGSIRFRNPLNEEVTSEDLFKDPDFGAGPSLPPKPCKNPDSYLHPCTDESSSLESSEASSSVVDDLPLGATFSTLVHQTDGASDSGFQMDSVGSHATSTMTDHSLSNMSVPDLMEALQGLGLKPQTLDQLKQEKIDGKLLVSLNETELRDAVPGLRDIDFKKICMFVSGWRPKLGLERQLHN</sequence>
<evidence type="ECO:0000256" key="2">
    <source>
        <dbReference type="ARBA" id="ARBA00022553"/>
    </source>
</evidence>
<feature type="compositionally biased region" description="Low complexity" evidence="3">
    <location>
        <begin position="415"/>
        <end position="427"/>
    </location>
</feature>
<dbReference type="PANTHER" id="PTHR14454">
    <property type="entry name" value="GRB2-ASSOCIATED AND REGULATOR OF MAPK PROTEIN FAMILY MEMBER"/>
    <property type="match status" value="1"/>
</dbReference>
<dbReference type="AlphaFoldDB" id="A0A2T7NQB3"/>
<evidence type="ECO:0000313" key="5">
    <source>
        <dbReference type="EMBL" id="PVD23364.1"/>
    </source>
</evidence>
<evidence type="ECO:0000259" key="4">
    <source>
        <dbReference type="Pfam" id="PF12736"/>
    </source>
</evidence>
<feature type="compositionally biased region" description="Low complexity" evidence="3">
    <location>
        <begin position="545"/>
        <end position="555"/>
    </location>
</feature>
<organism evidence="5 6">
    <name type="scientific">Pomacea canaliculata</name>
    <name type="common">Golden apple snail</name>
    <dbReference type="NCBI Taxonomy" id="400727"/>
    <lineage>
        <taxon>Eukaryota</taxon>
        <taxon>Metazoa</taxon>
        <taxon>Spiralia</taxon>
        <taxon>Lophotrochozoa</taxon>
        <taxon>Mollusca</taxon>
        <taxon>Gastropoda</taxon>
        <taxon>Caenogastropoda</taxon>
        <taxon>Architaenioglossa</taxon>
        <taxon>Ampullarioidea</taxon>
        <taxon>Ampullariidae</taxon>
        <taxon>Pomacea</taxon>
    </lineage>
</organism>
<dbReference type="InterPro" id="IPR052281">
    <property type="entry name" value="GAREM"/>
</dbReference>
<feature type="region of interest" description="Disordered" evidence="3">
    <location>
        <begin position="370"/>
        <end position="442"/>
    </location>
</feature>
<dbReference type="PANTHER" id="PTHR14454:SF11">
    <property type="entry name" value="SERRANO, ISOFORM F"/>
    <property type="match status" value="1"/>
</dbReference>
<proteinExistence type="inferred from homology"/>
<dbReference type="Proteomes" id="UP000245119">
    <property type="component" value="Linkage Group LG10"/>
</dbReference>
<feature type="region of interest" description="Disordered" evidence="3">
    <location>
        <begin position="1"/>
        <end position="23"/>
    </location>
</feature>
<accession>A0A2T7NQB3</accession>
<feature type="compositionally biased region" description="Low complexity" evidence="3">
    <location>
        <begin position="393"/>
        <end position="405"/>
    </location>
</feature>
<feature type="compositionally biased region" description="Polar residues" evidence="3">
    <location>
        <begin position="569"/>
        <end position="581"/>
    </location>
</feature>
<feature type="region of interest" description="Disordered" evidence="3">
    <location>
        <begin position="688"/>
        <end position="733"/>
    </location>
</feature>
<feature type="compositionally biased region" description="Basic and acidic residues" evidence="3">
    <location>
        <begin position="511"/>
        <end position="522"/>
    </location>
</feature>
<gene>
    <name evidence="5" type="ORF">C0Q70_16632</name>
</gene>
<dbReference type="InterPro" id="IPR013761">
    <property type="entry name" value="SAM/pointed_sf"/>
</dbReference>
<evidence type="ECO:0000313" key="6">
    <source>
        <dbReference type="Proteomes" id="UP000245119"/>
    </source>
</evidence>
<protein>
    <recommendedName>
        <fullName evidence="4">CABIT domain-containing protein</fullName>
    </recommendedName>
</protein>
<dbReference type="Pfam" id="PF12736">
    <property type="entry name" value="CABIT"/>
    <property type="match status" value="1"/>
</dbReference>
<dbReference type="InterPro" id="IPR025946">
    <property type="entry name" value="CABIT_dom"/>
</dbReference>
<keyword evidence="6" id="KW-1185">Reference proteome</keyword>
<comment type="similarity">
    <text evidence="1">Belongs to the GAREM family.</text>
</comment>
<dbReference type="Gene3D" id="1.10.150.50">
    <property type="entry name" value="Transcription Factor, Ets-1"/>
    <property type="match status" value="1"/>
</dbReference>
<name>A0A2T7NQB3_POMCA</name>
<feature type="compositionally biased region" description="Polar residues" evidence="3">
    <location>
        <begin position="430"/>
        <end position="442"/>
    </location>
</feature>
<dbReference type="OrthoDB" id="6076990at2759"/>
<keyword evidence="2" id="KW-0597">Phosphoprotein</keyword>
<feature type="compositionally biased region" description="Polar residues" evidence="3">
    <location>
        <begin position="376"/>
        <end position="387"/>
    </location>
</feature>
<feature type="compositionally biased region" description="Low complexity" evidence="3">
    <location>
        <begin position="722"/>
        <end position="733"/>
    </location>
</feature>